<feature type="non-terminal residue" evidence="1">
    <location>
        <position position="1"/>
    </location>
</feature>
<organism evidence="1 2">
    <name type="scientific">Gigaspora margarita</name>
    <dbReference type="NCBI Taxonomy" id="4874"/>
    <lineage>
        <taxon>Eukaryota</taxon>
        <taxon>Fungi</taxon>
        <taxon>Fungi incertae sedis</taxon>
        <taxon>Mucoromycota</taxon>
        <taxon>Glomeromycotina</taxon>
        <taxon>Glomeromycetes</taxon>
        <taxon>Diversisporales</taxon>
        <taxon>Gigasporaceae</taxon>
        <taxon>Gigaspora</taxon>
    </lineage>
</organism>
<dbReference type="Proteomes" id="UP000789901">
    <property type="component" value="Unassembled WGS sequence"/>
</dbReference>
<proteinExistence type="predicted"/>
<comment type="caution">
    <text evidence="1">The sequence shown here is derived from an EMBL/GenBank/DDBJ whole genome shotgun (WGS) entry which is preliminary data.</text>
</comment>
<gene>
    <name evidence="1" type="ORF">GMARGA_LOCUS41424</name>
</gene>
<keyword evidence="2" id="KW-1185">Reference proteome</keyword>
<sequence>IVVMEKTPMPIIKLKVTYTSTKCKVEKTKKAGQEYLSEMITVALQDLMDLSHLIFGANNNQEEPVLTQEEINIEFENSSIVQDILGNNNLY</sequence>
<evidence type="ECO:0000313" key="1">
    <source>
        <dbReference type="EMBL" id="CAG8852603.1"/>
    </source>
</evidence>
<accession>A0ABN7XBG8</accession>
<evidence type="ECO:0000313" key="2">
    <source>
        <dbReference type="Proteomes" id="UP000789901"/>
    </source>
</evidence>
<protein>
    <submittedName>
        <fullName evidence="1">44736_t:CDS:1</fullName>
    </submittedName>
</protein>
<name>A0ABN7XBG8_GIGMA</name>
<reference evidence="1 2" key="1">
    <citation type="submission" date="2021-06" db="EMBL/GenBank/DDBJ databases">
        <authorList>
            <person name="Kallberg Y."/>
            <person name="Tangrot J."/>
            <person name="Rosling A."/>
        </authorList>
    </citation>
    <scope>NUCLEOTIDE SEQUENCE [LARGE SCALE GENOMIC DNA]</scope>
    <source>
        <strain evidence="1 2">120-4 pot B 10/14</strain>
    </source>
</reference>
<dbReference type="EMBL" id="CAJVQB010114078">
    <property type="protein sequence ID" value="CAG8852603.1"/>
    <property type="molecule type" value="Genomic_DNA"/>
</dbReference>
<feature type="non-terminal residue" evidence="1">
    <location>
        <position position="91"/>
    </location>
</feature>